<feature type="domain" description="TehB/YeaR-like" evidence="1">
    <location>
        <begin position="14"/>
        <end position="94"/>
    </location>
</feature>
<name>A0ABT0N3F6_9GAMM</name>
<dbReference type="EMBL" id="JAKIKT010000001">
    <property type="protein sequence ID" value="MCL2912885.1"/>
    <property type="molecule type" value="Genomic_DNA"/>
</dbReference>
<dbReference type="InterPro" id="IPR014710">
    <property type="entry name" value="RmlC-like_jellyroll"/>
</dbReference>
<evidence type="ECO:0000313" key="2">
    <source>
        <dbReference type="EMBL" id="MCL2912885.1"/>
    </source>
</evidence>
<organism evidence="2 3">
    <name type="scientific">Shewanella corallii</name>
    <dbReference type="NCBI Taxonomy" id="560080"/>
    <lineage>
        <taxon>Bacteria</taxon>
        <taxon>Pseudomonadati</taxon>
        <taxon>Pseudomonadota</taxon>
        <taxon>Gammaproteobacteria</taxon>
        <taxon>Alteromonadales</taxon>
        <taxon>Shewanellaceae</taxon>
        <taxon>Shewanella</taxon>
    </lineage>
</organism>
<dbReference type="InterPro" id="IPR015392">
    <property type="entry name" value="TehB/YeaR-like_dom"/>
</dbReference>
<dbReference type="Pfam" id="PF09313">
    <property type="entry name" value="TehB-like"/>
    <property type="match status" value="1"/>
</dbReference>
<reference evidence="2 3" key="1">
    <citation type="submission" date="2022-01" db="EMBL/GenBank/DDBJ databases">
        <title>Whole genome-based taxonomy of the Shewanellaceae.</title>
        <authorList>
            <person name="Martin-Rodriguez A.J."/>
        </authorList>
    </citation>
    <scope>NUCLEOTIDE SEQUENCE [LARGE SCALE GENOMIC DNA]</scope>
    <source>
        <strain evidence="2 3">DSM 21332</strain>
    </source>
</reference>
<dbReference type="RefSeq" id="WP_249247687.1">
    <property type="nucleotide sequence ID" value="NZ_JAKIKT010000001.1"/>
</dbReference>
<gene>
    <name evidence="2" type="ORF">L2725_03680</name>
</gene>
<dbReference type="Gene3D" id="2.60.120.10">
    <property type="entry name" value="Jelly Rolls"/>
    <property type="match status" value="1"/>
</dbReference>
<comment type="caution">
    <text evidence="2">The sequence shown here is derived from an EMBL/GenBank/DDBJ whole genome shotgun (WGS) entry which is preliminary data.</text>
</comment>
<dbReference type="PIRSF" id="PIRSF020632">
    <property type="entry name" value="YeaR"/>
    <property type="match status" value="1"/>
</dbReference>
<evidence type="ECO:0000313" key="3">
    <source>
        <dbReference type="Proteomes" id="UP001202831"/>
    </source>
</evidence>
<dbReference type="SUPFAM" id="SSF51197">
    <property type="entry name" value="Clavaminate synthase-like"/>
    <property type="match status" value="1"/>
</dbReference>
<dbReference type="Proteomes" id="UP001202831">
    <property type="component" value="Unassembled WGS sequence"/>
</dbReference>
<keyword evidence="3" id="KW-1185">Reference proteome</keyword>
<dbReference type="InterPro" id="IPR014510">
    <property type="entry name" value="Tellurite-R_YeaR"/>
</dbReference>
<sequence>MQKIQIPVGWKIQRSTQVFTKNNVPSALLSHHNTAEGVYGQICVLEGVVTYFGFNNEHADTPDTEIVINAGQFALSPPQYWHRVELSDDARFNINFWSEPGRKTSKFINTSEQ</sequence>
<protein>
    <submittedName>
        <fullName evidence="2">DUF1971 domain-containing protein</fullName>
    </submittedName>
</protein>
<evidence type="ECO:0000259" key="1">
    <source>
        <dbReference type="Pfam" id="PF09313"/>
    </source>
</evidence>
<accession>A0ABT0N3F6</accession>
<proteinExistence type="predicted"/>